<keyword evidence="1" id="KW-0805">Transcription regulation</keyword>
<comment type="caution">
    <text evidence="6">The sequence shown here is derived from an EMBL/GenBank/DDBJ whole genome shotgun (WGS) entry which is preliminary data.</text>
</comment>
<organism evidence="6 7">
    <name type="scientific">Marinifilum breve</name>
    <dbReference type="NCBI Taxonomy" id="2184082"/>
    <lineage>
        <taxon>Bacteria</taxon>
        <taxon>Pseudomonadati</taxon>
        <taxon>Bacteroidota</taxon>
        <taxon>Bacteroidia</taxon>
        <taxon>Marinilabiliales</taxon>
        <taxon>Marinifilaceae</taxon>
    </lineage>
</organism>
<proteinExistence type="predicted"/>
<keyword evidence="2" id="KW-0238">DNA-binding</keyword>
<dbReference type="Gene3D" id="1.10.10.60">
    <property type="entry name" value="Homeodomain-like"/>
    <property type="match status" value="2"/>
</dbReference>
<keyword evidence="4" id="KW-1133">Transmembrane helix</keyword>
<dbReference type="GO" id="GO:0003700">
    <property type="term" value="F:DNA-binding transcription factor activity"/>
    <property type="evidence" value="ECO:0007669"/>
    <property type="project" value="InterPro"/>
</dbReference>
<feature type="transmembrane region" description="Helical" evidence="4">
    <location>
        <begin position="176"/>
        <end position="201"/>
    </location>
</feature>
<dbReference type="GO" id="GO:0043565">
    <property type="term" value="F:sequence-specific DNA binding"/>
    <property type="evidence" value="ECO:0007669"/>
    <property type="project" value="InterPro"/>
</dbReference>
<feature type="transmembrane region" description="Helical" evidence="4">
    <location>
        <begin position="207"/>
        <end position="225"/>
    </location>
</feature>
<dbReference type="PANTHER" id="PTHR43280">
    <property type="entry name" value="ARAC-FAMILY TRANSCRIPTIONAL REGULATOR"/>
    <property type="match status" value="1"/>
</dbReference>
<protein>
    <recommendedName>
        <fullName evidence="5">HTH araC/xylS-type domain-containing protein</fullName>
    </recommendedName>
</protein>
<dbReference type="Pfam" id="PF12833">
    <property type="entry name" value="HTH_18"/>
    <property type="match status" value="1"/>
</dbReference>
<evidence type="ECO:0000256" key="2">
    <source>
        <dbReference type="ARBA" id="ARBA00023125"/>
    </source>
</evidence>
<dbReference type="InterPro" id="IPR018060">
    <property type="entry name" value="HTH_AraC"/>
</dbReference>
<dbReference type="SUPFAM" id="SSF46689">
    <property type="entry name" value="Homeodomain-like"/>
    <property type="match status" value="1"/>
</dbReference>
<reference evidence="6 7" key="1">
    <citation type="submission" date="2018-05" db="EMBL/GenBank/DDBJ databases">
        <title>Marinifilum breve JC075T sp. nov., a marine bacterium isolated from Yongle Blue Hole in the South China Sea.</title>
        <authorList>
            <person name="Fu T."/>
        </authorList>
    </citation>
    <scope>NUCLEOTIDE SEQUENCE [LARGE SCALE GENOMIC DNA]</scope>
    <source>
        <strain evidence="6 7">JC075</strain>
    </source>
</reference>
<keyword evidence="7" id="KW-1185">Reference proteome</keyword>
<dbReference type="AlphaFoldDB" id="A0A2V4A378"/>
<evidence type="ECO:0000313" key="7">
    <source>
        <dbReference type="Proteomes" id="UP000248079"/>
    </source>
</evidence>
<dbReference type="OrthoDB" id="1157591at2"/>
<feature type="transmembrane region" description="Helical" evidence="4">
    <location>
        <begin position="60"/>
        <end position="79"/>
    </location>
</feature>
<sequence length="370" mass="42819">MDYLFVICLAILGFFMISILSRKANNLSDKIFTFWLFLVAIAELTFFLSSQNLFHDFHWVYEFACASHVMHGTMFYFYILSLVDPNFNFSKKHLLHFIPFAVYMGYKTTTKSLGLVDCLGEGGCSHSDNIYAIISVYMKFLIILAYVVIGYLMIIKVQKNKSFAKGNPYRLKWISSIGNGVMVLLAVVFLIKLLGIFGVHFVIDQVMLINIIVSVFVISFVYIYSKYAYIFAHPMSVNLALPVEKDTTSVNILEEENPYDEQFQKICDFIETKEVYKDGDLTLRKLSEMIDLPEHIISQAINRSANRSYSDFINSYRINYFIKLIDQKAHEDKTLLYLAFDCGFNSKSSFNRVFKQFHEITPTEYIKSKS</sequence>
<dbReference type="Proteomes" id="UP000248079">
    <property type="component" value="Unassembled WGS sequence"/>
</dbReference>
<evidence type="ECO:0000256" key="1">
    <source>
        <dbReference type="ARBA" id="ARBA00023015"/>
    </source>
</evidence>
<gene>
    <name evidence="6" type="ORF">DF185_01435</name>
</gene>
<keyword evidence="4" id="KW-0472">Membrane</keyword>
<feature type="domain" description="HTH araC/xylS-type" evidence="5">
    <location>
        <begin position="264"/>
        <end position="368"/>
    </location>
</feature>
<dbReference type="InterPro" id="IPR009057">
    <property type="entry name" value="Homeodomain-like_sf"/>
</dbReference>
<feature type="transmembrane region" description="Helical" evidence="4">
    <location>
        <begin position="32"/>
        <end position="48"/>
    </location>
</feature>
<dbReference type="SMART" id="SM00342">
    <property type="entry name" value="HTH_ARAC"/>
    <property type="match status" value="1"/>
</dbReference>
<evidence type="ECO:0000256" key="4">
    <source>
        <dbReference type="SAM" id="Phobius"/>
    </source>
</evidence>
<evidence type="ECO:0000256" key="3">
    <source>
        <dbReference type="ARBA" id="ARBA00023163"/>
    </source>
</evidence>
<dbReference type="PANTHER" id="PTHR43280:SF29">
    <property type="entry name" value="ARAC-FAMILY TRANSCRIPTIONAL REGULATOR"/>
    <property type="match status" value="1"/>
</dbReference>
<dbReference type="PROSITE" id="PS01124">
    <property type="entry name" value="HTH_ARAC_FAMILY_2"/>
    <property type="match status" value="1"/>
</dbReference>
<evidence type="ECO:0000313" key="6">
    <source>
        <dbReference type="EMBL" id="PXY02783.1"/>
    </source>
</evidence>
<dbReference type="RefSeq" id="WP_110358942.1">
    <property type="nucleotide sequence ID" value="NZ_QFLI01000001.1"/>
</dbReference>
<evidence type="ECO:0000259" key="5">
    <source>
        <dbReference type="PROSITE" id="PS01124"/>
    </source>
</evidence>
<dbReference type="EMBL" id="QFLI01000001">
    <property type="protein sequence ID" value="PXY02783.1"/>
    <property type="molecule type" value="Genomic_DNA"/>
</dbReference>
<feature type="transmembrane region" description="Helical" evidence="4">
    <location>
        <begin position="130"/>
        <end position="155"/>
    </location>
</feature>
<keyword evidence="4" id="KW-0812">Transmembrane</keyword>
<keyword evidence="3" id="KW-0804">Transcription</keyword>
<accession>A0A2V4A378</accession>
<name>A0A2V4A378_9BACT</name>